<feature type="transmembrane region" description="Helical" evidence="2">
    <location>
        <begin position="214"/>
        <end position="244"/>
    </location>
</feature>
<keyword evidence="2" id="KW-1133">Transmembrane helix</keyword>
<sequence>MSFTMSKLSLNPTQGSHPAENILATAFDIALGVRSTAKQLAGVWAGTSSTIWKTGTGAASATKAASSKSYGTLRGSLGSSTARRMLGTCATAALCLTAPLLGAAAAGAAITCALITICMALLFLVLYTVFSVVSQILRCTSLLLSMACNLICDIFSTTKHFLKGKPPVQPTEDQVAGGLDQEKVDSDQKHDVEKTEGKCYGVGGLFKSLAINMVAFLGTAVVTAPILLLSVVLLALLPICLLCVTLHHIYKGNYEDRSNDKGHPGGGKGYYPMQMFSSSSEESLVSVASTGSLPSYSTATGTNPGNTDDPAPRHSSSGKKSSKPASQPESDLQEVLTEGISQQRQQQRNIS</sequence>
<name>A0A7H9E1W2_ANAPH</name>
<proteinExistence type="predicted"/>
<reference evidence="3 4" key="1">
    <citation type="submission" date="2019-12" db="EMBL/GenBank/DDBJ databases">
        <title>A sheep strain of Anaplasma phagocytophilum contains multiple genomes.</title>
        <authorList>
            <person name="Barbet A.F."/>
            <person name="Crosby F.L."/>
            <person name="Eskeland S."/>
            <person name="Stuen S."/>
            <person name="Granquist E.G."/>
            <person name="Munderloh U.G."/>
        </authorList>
    </citation>
    <scope>NUCLEOTIDE SEQUENCE [LARGE SCALE GENOMIC DNA]</scope>
    <source>
        <strain evidence="3 4">Norway Variant 1</strain>
    </source>
</reference>
<evidence type="ECO:0000256" key="1">
    <source>
        <dbReference type="SAM" id="MobiDB-lite"/>
    </source>
</evidence>
<accession>A0A7H9E1W2</accession>
<evidence type="ECO:0000313" key="3">
    <source>
        <dbReference type="EMBL" id="QLL67306.1"/>
    </source>
</evidence>
<keyword evidence="2" id="KW-0472">Membrane</keyword>
<dbReference type="EMBL" id="CP046639">
    <property type="protein sequence ID" value="QLL67306.1"/>
    <property type="molecule type" value="Genomic_DNA"/>
</dbReference>
<dbReference type="AlphaFoldDB" id="A0A7H9E1W2"/>
<feature type="transmembrane region" description="Helical" evidence="2">
    <location>
        <begin position="84"/>
        <end position="102"/>
    </location>
</feature>
<organism evidence="3 4">
    <name type="scientific">Anaplasma phagocytophilum str. Norway variant1</name>
    <dbReference type="NCBI Taxonomy" id="1392506"/>
    <lineage>
        <taxon>Bacteria</taxon>
        <taxon>Pseudomonadati</taxon>
        <taxon>Pseudomonadota</taxon>
        <taxon>Alphaproteobacteria</taxon>
        <taxon>Rickettsiales</taxon>
        <taxon>Anaplasmataceae</taxon>
        <taxon>Anaplasma</taxon>
        <taxon>phagocytophilum group</taxon>
    </lineage>
</organism>
<protein>
    <submittedName>
        <fullName evidence="3">Uncharacterized protein</fullName>
    </submittedName>
</protein>
<gene>
    <name evidence="3" type="ORF">O998_03865</name>
</gene>
<feature type="compositionally biased region" description="Polar residues" evidence="1">
    <location>
        <begin position="295"/>
        <end position="306"/>
    </location>
</feature>
<evidence type="ECO:0000256" key="2">
    <source>
        <dbReference type="SAM" id="Phobius"/>
    </source>
</evidence>
<evidence type="ECO:0000313" key="4">
    <source>
        <dbReference type="Proteomes" id="UP000510938"/>
    </source>
</evidence>
<feature type="transmembrane region" description="Helical" evidence="2">
    <location>
        <begin position="108"/>
        <end position="130"/>
    </location>
</feature>
<feature type="region of interest" description="Disordered" evidence="1">
    <location>
        <begin position="295"/>
        <end position="351"/>
    </location>
</feature>
<feature type="compositionally biased region" description="Low complexity" evidence="1">
    <location>
        <begin position="342"/>
        <end position="351"/>
    </location>
</feature>
<keyword evidence="2" id="KW-0812">Transmembrane</keyword>
<dbReference type="Proteomes" id="UP000510938">
    <property type="component" value="Chromosome"/>
</dbReference>